<dbReference type="Pfam" id="PF10145">
    <property type="entry name" value="PhageMin_Tail"/>
    <property type="match status" value="1"/>
</dbReference>
<name>A0A7Y9Z9G2_9MICO</name>
<dbReference type="InterPro" id="IPR010090">
    <property type="entry name" value="Phage_tape_meas"/>
</dbReference>
<evidence type="ECO:0000259" key="3">
    <source>
        <dbReference type="Pfam" id="PF10145"/>
    </source>
</evidence>
<evidence type="ECO:0000256" key="1">
    <source>
        <dbReference type="ARBA" id="ARBA00022612"/>
    </source>
</evidence>
<keyword evidence="5" id="KW-1185">Reference proteome</keyword>
<comment type="caution">
    <text evidence="4">The sequence shown here is derived from an EMBL/GenBank/DDBJ whole genome shotgun (WGS) entry which is preliminary data.</text>
</comment>
<keyword evidence="2" id="KW-1133">Transmembrane helix</keyword>
<reference evidence="4 5" key="1">
    <citation type="submission" date="2020-07" db="EMBL/GenBank/DDBJ databases">
        <title>Sequencing the genomes of 1000 actinobacteria strains.</title>
        <authorList>
            <person name="Klenk H.-P."/>
        </authorList>
    </citation>
    <scope>NUCLEOTIDE SEQUENCE [LARGE SCALE GENOMIC DNA]</scope>
    <source>
        <strain evidence="4 5">DSM 19970</strain>
    </source>
</reference>
<evidence type="ECO:0000313" key="4">
    <source>
        <dbReference type="EMBL" id="NYI41247.1"/>
    </source>
</evidence>
<sequence>MAVQNLTWLLTAKDEASAVFARVGKEIEGQTTKMQAFQAASVTVAKYTAAGLAVVAGVGVKMASDFQTSITTLVTGAGESENAIAGVSQRILDMAGSVGTMPSQLSAGMYLVESAGYRGAKGLDVLKSAAEGAKVGGADLATVADGLTTAMKDYNIPIAQAADTTSKLIATVGAGKTTMGDLSASLSQVLPFAKDLGISFNDTMGAMATMTGQGIQADQAATMLKFTIMSLANVTPQGVAALKSVGMSAQDLTDDLSSKGLSGTLADLTDAFATKFGKGTAAYNQALAATVGGTRGLGATLALTGDNATTFAANVKTIGAAHAEAGGHVKGFALEEETLSSKMDTAKASLASTAINLGNVLLPAVTKVTAAFAEFSGWMAKNKTAVDVTLGAIAGLTVTILAVSVAQKVWTAMQVIATAAQGIATAAQWAWNAAMTANPIGLVIVAIGLLVAAIVWIATKTTWFQTAWNASWGLIKAVAGAVGDWVTSKWGTVLDFFQAVPGKIGSFFSSVGDFITRPFRSAFNLVSDMWNHTIGKLSIHIPSWVPVIGGKGFDFPTLPHLATGGIVSKPTIAMIGEGREPEAVVPLSRLNQMIGGKSGANGPTELGDATLDRLAAIVLDGAKRIADGRISNREREYKQMGRQALPA</sequence>
<evidence type="ECO:0000256" key="2">
    <source>
        <dbReference type="SAM" id="Phobius"/>
    </source>
</evidence>
<accession>A0A7Y9Z9G2</accession>
<proteinExistence type="predicted"/>
<feature type="transmembrane region" description="Helical" evidence="2">
    <location>
        <begin position="437"/>
        <end position="458"/>
    </location>
</feature>
<keyword evidence="1" id="KW-1188">Viral release from host cell</keyword>
<dbReference type="OrthoDB" id="177147at2"/>
<feature type="domain" description="Phage tail tape measure protein" evidence="3">
    <location>
        <begin position="89"/>
        <end position="275"/>
    </location>
</feature>
<keyword evidence="2" id="KW-0812">Transmembrane</keyword>
<dbReference type="Proteomes" id="UP000547973">
    <property type="component" value="Unassembled WGS sequence"/>
</dbReference>
<dbReference type="RefSeq" id="WP_062075047.1">
    <property type="nucleotide sequence ID" value="NZ_BBRC01000005.1"/>
</dbReference>
<dbReference type="AlphaFoldDB" id="A0A7Y9Z9G2"/>
<keyword evidence="2" id="KW-0472">Membrane</keyword>
<protein>
    <submittedName>
        <fullName evidence="4">TP901 family phage tail tape measure protein</fullName>
    </submittedName>
</protein>
<dbReference type="PANTHER" id="PTHR37813">
    <property type="entry name" value="FELS-2 PROPHAGE PROTEIN"/>
    <property type="match status" value="1"/>
</dbReference>
<dbReference type="EMBL" id="JACBZO010000001">
    <property type="protein sequence ID" value="NYI41247.1"/>
    <property type="molecule type" value="Genomic_DNA"/>
</dbReference>
<gene>
    <name evidence="4" type="ORF">BKA03_001366</name>
</gene>
<organism evidence="4 5">
    <name type="scientific">Demequina lutea</name>
    <dbReference type="NCBI Taxonomy" id="431489"/>
    <lineage>
        <taxon>Bacteria</taxon>
        <taxon>Bacillati</taxon>
        <taxon>Actinomycetota</taxon>
        <taxon>Actinomycetes</taxon>
        <taxon>Micrococcales</taxon>
        <taxon>Demequinaceae</taxon>
        <taxon>Demequina</taxon>
    </lineage>
</organism>
<dbReference type="PANTHER" id="PTHR37813:SF1">
    <property type="entry name" value="FELS-2 PROPHAGE PROTEIN"/>
    <property type="match status" value="1"/>
</dbReference>
<dbReference type="NCBIfam" id="TIGR01760">
    <property type="entry name" value="tape_meas_TP901"/>
    <property type="match status" value="1"/>
</dbReference>
<feature type="transmembrane region" description="Helical" evidence="2">
    <location>
        <begin position="388"/>
        <end position="406"/>
    </location>
</feature>
<evidence type="ECO:0000313" key="5">
    <source>
        <dbReference type="Proteomes" id="UP000547973"/>
    </source>
</evidence>